<organism evidence="1 2">
    <name type="scientific">Mugilogobius chulae</name>
    <name type="common">yellowstripe goby</name>
    <dbReference type="NCBI Taxonomy" id="88201"/>
    <lineage>
        <taxon>Eukaryota</taxon>
        <taxon>Metazoa</taxon>
        <taxon>Chordata</taxon>
        <taxon>Craniata</taxon>
        <taxon>Vertebrata</taxon>
        <taxon>Euteleostomi</taxon>
        <taxon>Actinopterygii</taxon>
        <taxon>Neopterygii</taxon>
        <taxon>Teleostei</taxon>
        <taxon>Neoteleostei</taxon>
        <taxon>Acanthomorphata</taxon>
        <taxon>Gobiaria</taxon>
        <taxon>Gobiiformes</taxon>
        <taxon>Gobioidei</taxon>
        <taxon>Gobiidae</taxon>
        <taxon>Gobionellinae</taxon>
        <taxon>Mugilogobius</taxon>
    </lineage>
</organism>
<name>A0AAW0PBQ4_9GOBI</name>
<keyword evidence="2" id="KW-1185">Reference proteome</keyword>
<dbReference type="Proteomes" id="UP001460270">
    <property type="component" value="Unassembled WGS sequence"/>
</dbReference>
<proteinExistence type="predicted"/>
<dbReference type="AlphaFoldDB" id="A0AAW0PBQ4"/>
<evidence type="ECO:0000313" key="2">
    <source>
        <dbReference type="Proteomes" id="UP001460270"/>
    </source>
</evidence>
<accession>A0AAW0PBQ4</accession>
<comment type="caution">
    <text evidence="1">The sequence shown here is derived from an EMBL/GenBank/DDBJ whole genome shotgun (WGS) entry which is preliminary data.</text>
</comment>
<protein>
    <submittedName>
        <fullName evidence="1">Uncharacterized protein</fullName>
    </submittedName>
</protein>
<gene>
    <name evidence="1" type="ORF">WMY93_013202</name>
</gene>
<sequence>MLHTQAPTRALSSCLPVPWGFVSSRQPTVSTVTVVQMSAAATAMTGGQAEGGEGGIEVQVSLIRQTLQRDIHRRAITNPPQSPRAEIQPSDGLCQQVHGKGLHHQSGRTELVNGLISTHYTGLLGTWAPFRALRAVGQGEGKREGWHNGKKANKRSDMLGLQDFELGRSGKWEKKHKNLYNKL</sequence>
<reference evidence="2" key="1">
    <citation type="submission" date="2024-04" db="EMBL/GenBank/DDBJ databases">
        <title>Salinicola lusitanus LLJ914,a marine bacterium isolated from the Okinawa Trough.</title>
        <authorList>
            <person name="Li J."/>
        </authorList>
    </citation>
    <scope>NUCLEOTIDE SEQUENCE [LARGE SCALE GENOMIC DNA]</scope>
</reference>
<dbReference type="EMBL" id="JBBPFD010000009">
    <property type="protein sequence ID" value="KAK7912991.1"/>
    <property type="molecule type" value="Genomic_DNA"/>
</dbReference>
<evidence type="ECO:0000313" key="1">
    <source>
        <dbReference type="EMBL" id="KAK7912991.1"/>
    </source>
</evidence>